<accession>W0F252</accession>
<name>W0F252_9BACT</name>
<evidence type="ECO:0000313" key="2">
    <source>
        <dbReference type="EMBL" id="AHF17130.1"/>
    </source>
</evidence>
<dbReference type="RefSeq" id="WP_008583912.1">
    <property type="nucleotide sequence ID" value="NZ_CP007035.1"/>
</dbReference>
<sequence>MKRLVWIFVVFFSFILTAHAAGHHPATNNRPINKIHNHPPLGTAPANAGFSKAAPAEDDALLFLAEDDFSIDKYLYFPALFLRSLHQDYRLQQQAVQPDESQIRLSELITRKLPIYLLHHTLRIPYI</sequence>
<evidence type="ECO:0000313" key="3">
    <source>
        <dbReference type="Proteomes" id="UP000003586"/>
    </source>
</evidence>
<gene>
    <name evidence="2" type="ORF">NIASO_02320</name>
</gene>
<dbReference type="HOGENOM" id="CLU_1968204_0_0_10"/>
<keyword evidence="1" id="KW-0732">Signal</keyword>
<organism evidence="2 3">
    <name type="scientific">Niabella soli DSM 19437</name>
    <dbReference type="NCBI Taxonomy" id="929713"/>
    <lineage>
        <taxon>Bacteria</taxon>
        <taxon>Pseudomonadati</taxon>
        <taxon>Bacteroidota</taxon>
        <taxon>Chitinophagia</taxon>
        <taxon>Chitinophagales</taxon>
        <taxon>Chitinophagaceae</taxon>
        <taxon>Niabella</taxon>
    </lineage>
</organism>
<reference evidence="2 3" key="1">
    <citation type="submission" date="2013-12" db="EMBL/GenBank/DDBJ databases">
        <authorList>
            <consortium name="DOE Joint Genome Institute"/>
            <person name="Eisen J."/>
            <person name="Huntemann M."/>
            <person name="Han J."/>
            <person name="Chen A."/>
            <person name="Kyrpides N."/>
            <person name="Mavromatis K."/>
            <person name="Markowitz V."/>
            <person name="Palaniappan K."/>
            <person name="Ivanova N."/>
            <person name="Schaumberg A."/>
            <person name="Pati A."/>
            <person name="Liolios K."/>
            <person name="Nordberg H.P."/>
            <person name="Cantor M.N."/>
            <person name="Hua S.X."/>
            <person name="Woyke T."/>
        </authorList>
    </citation>
    <scope>NUCLEOTIDE SEQUENCE [LARGE SCALE GENOMIC DNA]</scope>
    <source>
        <strain evidence="3">DSM 19437</strain>
    </source>
</reference>
<feature type="chain" id="PRO_5004788535" evidence="1">
    <location>
        <begin position="21"/>
        <end position="127"/>
    </location>
</feature>
<dbReference type="Proteomes" id="UP000003586">
    <property type="component" value="Chromosome"/>
</dbReference>
<dbReference type="AlphaFoldDB" id="W0F252"/>
<dbReference type="STRING" id="929713.NIASO_02320"/>
<dbReference type="KEGG" id="nso:NIASO_02320"/>
<dbReference type="OrthoDB" id="9889732at2"/>
<keyword evidence="3" id="KW-1185">Reference proteome</keyword>
<dbReference type="EMBL" id="CP007035">
    <property type="protein sequence ID" value="AHF17130.1"/>
    <property type="molecule type" value="Genomic_DNA"/>
</dbReference>
<protein>
    <submittedName>
        <fullName evidence="2">Uncharacterized protein</fullName>
    </submittedName>
</protein>
<proteinExistence type="predicted"/>
<evidence type="ECO:0000256" key="1">
    <source>
        <dbReference type="SAM" id="SignalP"/>
    </source>
</evidence>
<feature type="signal peptide" evidence="1">
    <location>
        <begin position="1"/>
        <end position="20"/>
    </location>
</feature>